<gene>
    <name evidence="1" type="ORF">SMTD_LOCUS17959</name>
</gene>
<keyword evidence="2" id="KW-1185">Reference proteome</keyword>
<sequence length="188" mass="21800">MNEHLKFSEIQLKQTKKCQHIQLTILIHEKKNLLENFNQLKQSHHHLMNQLNQLKADFLNLQKLKNAKNFPIEKSENQLVKQGKPFNRICANNRIDHLEKFIIILANELIKTIKTIYQLRNHPLMMTTMVNTTNELCNKYTTSDNGPGFESRGVQDGRCAVDALLRSSILGRNGHAVLPGFPWWSSFN</sequence>
<evidence type="ECO:0000313" key="1">
    <source>
        <dbReference type="EMBL" id="VDP75761.1"/>
    </source>
</evidence>
<name>A0A183PUC1_9TREM</name>
<organism evidence="1 2">
    <name type="scientific">Schistosoma mattheei</name>
    <dbReference type="NCBI Taxonomy" id="31246"/>
    <lineage>
        <taxon>Eukaryota</taxon>
        <taxon>Metazoa</taxon>
        <taxon>Spiralia</taxon>
        <taxon>Lophotrochozoa</taxon>
        <taxon>Platyhelminthes</taxon>
        <taxon>Trematoda</taxon>
        <taxon>Digenea</taxon>
        <taxon>Strigeidida</taxon>
        <taxon>Schistosomatoidea</taxon>
        <taxon>Schistosomatidae</taxon>
        <taxon>Schistosoma</taxon>
    </lineage>
</organism>
<dbReference type="Proteomes" id="UP000269396">
    <property type="component" value="Unassembled WGS sequence"/>
</dbReference>
<protein>
    <submittedName>
        <fullName evidence="1">Uncharacterized protein</fullName>
    </submittedName>
</protein>
<accession>A0A183PUC1</accession>
<reference evidence="1 2" key="1">
    <citation type="submission" date="2018-11" db="EMBL/GenBank/DDBJ databases">
        <authorList>
            <consortium name="Pathogen Informatics"/>
        </authorList>
    </citation>
    <scope>NUCLEOTIDE SEQUENCE [LARGE SCALE GENOMIC DNA]</scope>
    <source>
        <strain>Denwood</strain>
        <strain evidence="2">Zambia</strain>
    </source>
</reference>
<dbReference type="EMBL" id="UZAL01039618">
    <property type="protein sequence ID" value="VDP75761.1"/>
    <property type="molecule type" value="Genomic_DNA"/>
</dbReference>
<dbReference type="AlphaFoldDB" id="A0A183PUC1"/>
<proteinExistence type="predicted"/>
<evidence type="ECO:0000313" key="2">
    <source>
        <dbReference type="Proteomes" id="UP000269396"/>
    </source>
</evidence>